<dbReference type="InterPro" id="IPR006860">
    <property type="entry name" value="FecR"/>
</dbReference>
<dbReference type="PANTHER" id="PTHR30273">
    <property type="entry name" value="PERIPLASMIC SIGNAL SENSOR AND SIGMA FACTOR ACTIVATOR FECR-RELATED"/>
    <property type="match status" value="1"/>
</dbReference>
<dbReference type="Gene3D" id="2.60.120.1440">
    <property type="match status" value="1"/>
</dbReference>
<keyword evidence="5" id="KW-1185">Reference proteome</keyword>
<dbReference type="Pfam" id="PF16344">
    <property type="entry name" value="FecR_C"/>
    <property type="match status" value="1"/>
</dbReference>
<feature type="domain" description="FecR protein" evidence="2">
    <location>
        <begin position="175"/>
        <end position="270"/>
    </location>
</feature>
<protein>
    <submittedName>
        <fullName evidence="4">DUF4974 domain-containing protein</fullName>
    </submittedName>
</protein>
<dbReference type="AlphaFoldDB" id="A0A4U0P0J0"/>
<sequence>MDKDRLIYLWRCYVNDTSSDIELQELKNALHDADLQDLIDEALTDIYQTLPPRDIIDMTGTDAKDSSFQAIISHAQERYPFIHWLRYGAAAIVLLCLGIAALFFYHPSGRKQDTHTVVTQDVLPGSNKAMITNSDGKTISLSGSKDALVLDGGVWRYGDGTEVSGDEPSSRGVQTVSTPRGGTYQVILPDKTKVWLNAASSIRFSPAFDDPHSREVFLKGEAYFEVSKDKKRPFIVVMDKQRVTVLGTHFNINGYTDEPAVKTTLIEGSVGVSGLHKSDIHVLQPGQQSEVKNDGIRIQKVDIDQVVDWKNGYFKFVEEDMGSIMRKIARWYDMDIQDVDLLPEGGFSGRISRNKNLSQVLRMIEEASGSVQFKIEERRIIVTR</sequence>
<evidence type="ECO:0000259" key="2">
    <source>
        <dbReference type="Pfam" id="PF04773"/>
    </source>
</evidence>
<evidence type="ECO:0000259" key="3">
    <source>
        <dbReference type="Pfam" id="PF16344"/>
    </source>
</evidence>
<evidence type="ECO:0000313" key="5">
    <source>
        <dbReference type="Proteomes" id="UP000306808"/>
    </source>
</evidence>
<feature type="transmembrane region" description="Helical" evidence="1">
    <location>
        <begin position="84"/>
        <end position="105"/>
    </location>
</feature>
<dbReference type="Proteomes" id="UP000306808">
    <property type="component" value="Unassembled WGS sequence"/>
</dbReference>
<gene>
    <name evidence="4" type="ORF">FAZ15_14145</name>
</gene>
<comment type="caution">
    <text evidence="4">The sequence shown here is derived from an EMBL/GenBank/DDBJ whole genome shotgun (WGS) entry which is preliminary data.</text>
</comment>
<name>A0A4U0P0J0_9SPHI</name>
<dbReference type="RefSeq" id="WP_136901963.1">
    <property type="nucleotide sequence ID" value="NZ_SUME01000005.1"/>
</dbReference>
<dbReference type="InterPro" id="IPR032508">
    <property type="entry name" value="FecR_C"/>
</dbReference>
<reference evidence="4 5" key="1">
    <citation type="submission" date="2019-04" db="EMBL/GenBank/DDBJ databases">
        <title>Sphingobacterium olei sp. nov., isolated from oil-contaminated soil.</title>
        <authorList>
            <person name="Liu B."/>
        </authorList>
    </citation>
    <scope>NUCLEOTIDE SEQUENCE [LARGE SCALE GENOMIC DNA]</scope>
    <source>
        <strain evidence="4 5">HAL-9</strain>
    </source>
</reference>
<dbReference type="GO" id="GO:0016989">
    <property type="term" value="F:sigma factor antagonist activity"/>
    <property type="evidence" value="ECO:0007669"/>
    <property type="project" value="TreeGrafter"/>
</dbReference>
<keyword evidence="1" id="KW-0472">Membrane</keyword>
<dbReference type="PANTHER" id="PTHR30273:SF2">
    <property type="entry name" value="PROTEIN FECR"/>
    <property type="match status" value="1"/>
</dbReference>
<evidence type="ECO:0000313" key="4">
    <source>
        <dbReference type="EMBL" id="TJZ60022.1"/>
    </source>
</evidence>
<dbReference type="EMBL" id="SUME01000005">
    <property type="protein sequence ID" value="TJZ60022.1"/>
    <property type="molecule type" value="Genomic_DNA"/>
</dbReference>
<keyword evidence="1" id="KW-1133">Transmembrane helix</keyword>
<dbReference type="InterPro" id="IPR012373">
    <property type="entry name" value="Ferrdict_sens_TM"/>
</dbReference>
<feature type="domain" description="Protein FecR C-terminal" evidence="3">
    <location>
        <begin position="313"/>
        <end position="382"/>
    </location>
</feature>
<dbReference type="Gene3D" id="3.55.50.30">
    <property type="match status" value="1"/>
</dbReference>
<organism evidence="4 5">
    <name type="scientific">Sphingobacterium olei</name>
    <dbReference type="NCBI Taxonomy" id="2571155"/>
    <lineage>
        <taxon>Bacteria</taxon>
        <taxon>Pseudomonadati</taxon>
        <taxon>Bacteroidota</taxon>
        <taxon>Sphingobacteriia</taxon>
        <taxon>Sphingobacteriales</taxon>
        <taxon>Sphingobacteriaceae</taxon>
        <taxon>Sphingobacterium</taxon>
    </lineage>
</organism>
<dbReference type="Pfam" id="PF04773">
    <property type="entry name" value="FecR"/>
    <property type="match status" value="1"/>
</dbReference>
<accession>A0A4U0P0J0</accession>
<dbReference type="OrthoDB" id="695923at2"/>
<evidence type="ECO:0000256" key="1">
    <source>
        <dbReference type="SAM" id="Phobius"/>
    </source>
</evidence>
<proteinExistence type="predicted"/>
<keyword evidence="1" id="KW-0812">Transmembrane</keyword>